<feature type="transmembrane region" description="Helical" evidence="5">
    <location>
        <begin position="126"/>
        <end position="147"/>
    </location>
</feature>
<dbReference type="GO" id="GO:0005886">
    <property type="term" value="C:plasma membrane"/>
    <property type="evidence" value="ECO:0007669"/>
    <property type="project" value="UniProtKB-SubCell"/>
</dbReference>
<dbReference type="Pfam" id="PF00990">
    <property type="entry name" value="GGDEF"/>
    <property type="match status" value="1"/>
</dbReference>
<feature type="transmembrane region" description="Helical" evidence="5">
    <location>
        <begin position="44"/>
        <end position="62"/>
    </location>
</feature>
<dbReference type="Gene3D" id="3.30.70.270">
    <property type="match status" value="1"/>
</dbReference>
<dbReference type="SUPFAM" id="SSF55073">
    <property type="entry name" value="Nucleotide cyclase"/>
    <property type="match status" value="1"/>
</dbReference>
<keyword evidence="8" id="KW-1185">Reference proteome</keyword>
<keyword evidence="5" id="KW-1133">Transmembrane helix</keyword>
<dbReference type="FunFam" id="3.30.70.270:FF:000001">
    <property type="entry name" value="Diguanylate cyclase domain protein"/>
    <property type="match status" value="1"/>
</dbReference>
<comment type="cofactor">
    <cofactor evidence="1">
        <name>Mg(2+)</name>
        <dbReference type="ChEBI" id="CHEBI:18420"/>
    </cofactor>
</comment>
<comment type="caution">
    <text evidence="7">The sequence shown here is derived from an EMBL/GenBank/DDBJ whole genome shotgun (WGS) entry which is preliminary data.</text>
</comment>
<dbReference type="EMBL" id="PPSK01000006">
    <property type="protein sequence ID" value="POB03729.1"/>
    <property type="molecule type" value="Genomic_DNA"/>
</dbReference>
<feature type="transmembrane region" description="Helical" evidence="5">
    <location>
        <begin position="193"/>
        <end position="216"/>
    </location>
</feature>
<evidence type="ECO:0000256" key="5">
    <source>
        <dbReference type="SAM" id="Phobius"/>
    </source>
</evidence>
<dbReference type="GO" id="GO:0043709">
    <property type="term" value="P:cell adhesion involved in single-species biofilm formation"/>
    <property type="evidence" value="ECO:0007669"/>
    <property type="project" value="TreeGrafter"/>
</dbReference>
<dbReference type="GO" id="GO:1902201">
    <property type="term" value="P:negative regulation of bacterial-type flagellum-dependent cell motility"/>
    <property type="evidence" value="ECO:0007669"/>
    <property type="project" value="TreeGrafter"/>
</dbReference>
<keyword evidence="5" id="KW-0472">Membrane</keyword>
<dbReference type="PANTHER" id="PTHR45138:SF9">
    <property type="entry name" value="DIGUANYLATE CYCLASE DGCM-RELATED"/>
    <property type="match status" value="1"/>
</dbReference>
<dbReference type="PANTHER" id="PTHR45138">
    <property type="entry name" value="REGULATORY COMPONENTS OF SENSORY TRANSDUCTION SYSTEM"/>
    <property type="match status" value="1"/>
</dbReference>
<evidence type="ECO:0000313" key="7">
    <source>
        <dbReference type="EMBL" id="POB03729.1"/>
    </source>
</evidence>
<comment type="subcellular location">
    <subcellularLocation>
        <location evidence="2">Cell inner membrane</location>
    </subcellularLocation>
</comment>
<dbReference type="AlphaFoldDB" id="A0A2P4EVW6"/>
<feature type="transmembrane region" description="Helical" evidence="5">
    <location>
        <begin position="14"/>
        <end position="32"/>
    </location>
</feature>
<accession>A0A2P4EVW6</accession>
<name>A0A2P4EVW6_9GAMM</name>
<dbReference type="EC" id="2.7.7.65" evidence="3"/>
<dbReference type="InterPro" id="IPR000160">
    <property type="entry name" value="GGDEF_dom"/>
</dbReference>
<dbReference type="CDD" id="cd01949">
    <property type="entry name" value="GGDEF"/>
    <property type="match status" value="1"/>
</dbReference>
<dbReference type="NCBIfam" id="TIGR00254">
    <property type="entry name" value="GGDEF"/>
    <property type="match status" value="1"/>
</dbReference>
<comment type="catalytic activity">
    <reaction evidence="4">
        <text>2 GTP = 3',3'-c-di-GMP + 2 diphosphate</text>
        <dbReference type="Rhea" id="RHEA:24898"/>
        <dbReference type="ChEBI" id="CHEBI:33019"/>
        <dbReference type="ChEBI" id="CHEBI:37565"/>
        <dbReference type="ChEBI" id="CHEBI:58805"/>
        <dbReference type="EC" id="2.7.7.65"/>
    </reaction>
</comment>
<organism evidence="7 8">
    <name type="scientific">Halopseudomonas oceani</name>
    <dbReference type="NCBI Taxonomy" id="1708783"/>
    <lineage>
        <taxon>Bacteria</taxon>
        <taxon>Pseudomonadati</taxon>
        <taxon>Pseudomonadota</taxon>
        <taxon>Gammaproteobacteria</taxon>
        <taxon>Pseudomonadales</taxon>
        <taxon>Pseudomonadaceae</taxon>
        <taxon>Halopseudomonas</taxon>
    </lineage>
</organism>
<evidence type="ECO:0000313" key="8">
    <source>
        <dbReference type="Proteomes" id="UP000243451"/>
    </source>
</evidence>
<proteinExistence type="predicted"/>
<evidence type="ECO:0000256" key="2">
    <source>
        <dbReference type="ARBA" id="ARBA00004533"/>
    </source>
</evidence>
<dbReference type="Proteomes" id="UP000243451">
    <property type="component" value="Unassembled WGS sequence"/>
</dbReference>
<sequence>MSAHMLADLDLKTLTVTLTVVTLAITLLLCLVGWQVGPRHGMRYWTLGNLAVMLGLLLNINQGHIPHSLSIVLANGLMTLGLGVVWLGLRNFRDLSQPQWMPMFAALVTMLLLWFFRYQVDNLPVRYAISSLVLGGFCLLCAAELLVPTRAPMRTASWFSGLIALAYGLILVARPAASLAGWNGPADLLGGPLQLITVLGAIAAQIGMVSGFILMIHYRNLDRLRALSEQDPLTGALNRRSLQQQAELMLCRTRLSNEPITLIMLDADHFKRINDEFGHQTGDEVLCHLVDQTRLHLRSRDLLGRFGGEEFVLLLPGLNSLSASQVAERIRQSISDAAWPTHKHTVNITVSLGVACSEHHGYDFTTLLGAADAALYCAKGLGRNRVEQAQAPGDAAQELVALRLLSHFRHNLDV</sequence>
<feature type="transmembrane region" description="Helical" evidence="5">
    <location>
        <begin position="156"/>
        <end position="173"/>
    </location>
</feature>
<reference evidence="7 8" key="1">
    <citation type="submission" date="2018-01" db="EMBL/GenBank/DDBJ databases">
        <title>Draft genome of the type strain Pseudomonas oceani DSM 100277 isolated from the deep water in Okinawa trough, northwestern Pacific Ocean.</title>
        <authorList>
            <person name="Gomila M."/>
            <person name="Mulet M."/>
            <person name="Garcia-Valdes E."/>
            <person name="Lalucat J."/>
        </authorList>
    </citation>
    <scope>NUCLEOTIDE SEQUENCE [LARGE SCALE GENOMIC DNA]</scope>
    <source>
        <strain evidence="7 8">DSM 100277</strain>
    </source>
</reference>
<feature type="transmembrane region" description="Helical" evidence="5">
    <location>
        <begin position="101"/>
        <end position="120"/>
    </location>
</feature>
<evidence type="ECO:0000256" key="3">
    <source>
        <dbReference type="ARBA" id="ARBA00012528"/>
    </source>
</evidence>
<dbReference type="InterPro" id="IPR029787">
    <property type="entry name" value="Nucleotide_cyclase"/>
</dbReference>
<evidence type="ECO:0000256" key="1">
    <source>
        <dbReference type="ARBA" id="ARBA00001946"/>
    </source>
</evidence>
<protein>
    <recommendedName>
        <fullName evidence="3">diguanylate cyclase</fullName>
        <ecNumber evidence="3">2.7.7.65</ecNumber>
    </recommendedName>
</protein>
<dbReference type="OrthoDB" id="9812260at2"/>
<feature type="domain" description="GGDEF" evidence="6">
    <location>
        <begin position="258"/>
        <end position="391"/>
    </location>
</feature>
<evidence type="ECO:0000259" key="6">
    <source>
        <dbReference type="PROSITE" id="PS50887"/>
    </source>
</evidence>
<dbReference type="InterPro" id="IPR043128">
    <property type="entry name" value="Rev_trsase/Diguanyl_cyclase"/>
</dbReference>
<keyword evidence="5" id="KW-0812">Transmembrane</keyword>
<feature type="transmembrane region" description="Helical" evidence="5">
    <location>
        <begin position="68"/>
        <end position="89"/>
    </location>
</feature>
<dbReference type="InterPro" id="IPR050469">
    <property type="entry name" value="Diguanylate_Cyclase"/>
</dbReference>
<dbReference type="PROSITE" id="PS50887">
    <property type="entry name" value="GGDEF"/>
    <property type="match status" value="1"/>
</dbReference>
<dbReference type="SMART" id="SM00267">
    <property type="entry name" value="GGDEF"/>
    <property type="match status" value="1"/>
</dbReference>
<evidence type="ECO:0000256" key="4">
    <source>
        <dbReference type="ARBA" id="ARBA00034247"/>
    </source>
</evidence>
<dbReference type="GO" id="GO:0052621">
    <property type="term" value="F:diguanylate cyclase activity"/>
    <property type="evidence" value="ECO:0007669"/>
    <property type="project" value="UniProtKB-EC"/>
</dbReference>
<gene>
    <name evidence="7" type="ORF">C1949_08465</name>
</gene>